<evidence type="ECO:0000256" key="3">
    <source>
        <dbReference type="ARBA" id="ARBA00022679"/>
    </source>
</evidence>
<dbReference type="InterPro" id="IPR018201">
    <property type="entry name" value="Ketoacyl_synth_AS"/>
</dbReference>
<organism evidence="5 6">
    <name type="scientific">Dreissena polymorpha</name>
    <name type="common">Zebra mussel</name>
    <name type="synonym">Mytilus polymorpha</name>
    <dbReference type="NCBI Taxonomy" id="45954"/>
    <lineage>
        <taxon>Eukaryota</taxon>
        <taxon>Metazoa</taxon>
        <taxon>Spiralia</taxon>
        <taxon>Lophotrochozoa</taxon>
        <taxon>Mollusca</taxon>
        <taxon>Bivalvia</taxon>
        <taxon>Autobranchia</taxon>
        <taxon>Heteroconchia</taxon>
        <taxon>Euheterodonta</taxon>
        <taxon>Imparidentia</taxon>
        <taxon>Neoheterodontei</taxon>
        <taxon>Myida</taxon>
        <taxon>Dreissenoidea</taxon>
        <taxon>Dreissenidae</taxon>
        <taxon>Dreissena</taxon>
    </lineage>
</organism>
<evidence type="ECO:0000313" key="6">
    <source>
        <dbReference type="Proteomes" id="UP000828390"/>
    </source>
</evidence>
<evidence type="ECO:0000259" key="4">
    <source>
        <dbReference type="Pfam" id="PF00109"/>
    </source>
</evidence>
<dbReference type="EMBL" id="JAIWYP010000005">
    <property type="protein sequence ID" value="KAH3816728.1"/>
    <property type="molecule type" value="Genomic_DNA"/>
</dbReference>
<comment type="caution">
    <text evidence="5">The sequence shown here is derived from an EMBL/GenBank/DDBJ whole genome shotgun (WGS) entry which is preliminary data.</text>
</comment>
<reference evidence="5" key="1">
    <citation type="journal article" date="2019" name="bioRxiv">
        <title>The Genome of the Zebra Mussel, Dreissena polymorpha: A Resource for Invasive Species Research.</title>
        <authorList>
            <person name="McCartney M.A."/>
            <person name="Auch B."/>
            <person name="Kono T."/>
            <person name="Mallez S."/>
            <person name="Zhang Y."/>
            <person name="Obille A."/>
            <person name="Becker A."/>
            <person name="Abrahante J.E."/>
            <person name="Garbe J."/>
            <person name="Badalamenti J.P."/>
            <person name="Herman A."/>
            <person name="Mangelson H."/>
            <person name="Liachko I."/>
            <person name="Sullivan S."/>
            <person name="Sone E.D."/>
            <person name="Koren S."/>
            <person name="Silverstein K.A.T."/>
            <person name="Beckman K.B."/>
            <person name="Gohl D.M."/>
        </authorList>
    </citation>
    <scope>NUCLEOTIDE SEQUENCE</scope>
    <source>
        <strain evidence="5">Duluth1</strain>
        <tissue evidence="5">Whole animal</tissue>
    </source>
</reference>
<protein>
    <recommendedName>
        <fullName evidence="4">Beta-ketoacyl synthase-like N-terminal domain-containing protein</fullName>
    </recommendedName>
</protein>
<evidence type="ECO:0000256" key="1">
    <source>
        <dbReference type="ARBA" id="ARBA00022450"/>
    </source>
</evidence>
<dbReference type="PANTHER" id="PTHR43775:SF37">
    <property type="entry name" value="SI:DKEY-61P9.11"/>
    <property type="match status" value="1"/>
</dbReference>
<gene>
    <name evidence="5" type="ORF">DPMN_118249</name>
</gene>
<keyword evidence="3" id="KW-0808">Transferase</keyword>
<feature type="domain" description="Beta-ketoacyl synthase-like N-terminal" evidence="4">
    <location>
        <begin position="5"/>
        <end position="73"/>
    </location>
</feature>
<dbReference type="Pfam" id="PF00109">
    <property type="entry name" value="ketoacyl-synt"/>
    <property type="match status" value="1"/>
</dbReference>
<dbReference type="PROSITE" id="PS00606">
    <property type="entry name" value="KS3_1"/>
    <property type="match status" value="1"/>
</dbReference>
<name>A0A9D4GH47_DREPO</name>
<dbReference type="PANTHER" id="PTHR43775">
    <property type="entry name" value="FATTY ACID SYNTHASE"/>
    <property type="match status" value="1"/>
</dbReference>
<dbReference type="InterPro" id="IPR014030">
    <property type="entry name" value="Ketoacyl_synth_N"/>
</dbReference>
<keyword evidence="2" id="KW-0597">Phosphoprotein</keyword>
<sequence length="73" mass="7667">MPFPGSMTYDYNVQANEDVTSAGPYAVTGNHFSIISARVSYIYNLTGPAMTIDTACSSSLVAINTASQALLQG</sequence>
<dbReference type="SUPFAM" id="SSF53901">
    <property type="entry name" value="Thiolase-like"/>
    <property type="match status" value="1"/>
</dbReference>
<proteinExistence type="predicted"/>
<keyword evidence="6" id="KW-1185">Reference proteome</keyword>
<reference evidence="5" key="2">
    <citation type="submission" date="2020-11" db="EMBL/GenBank/DDBJ databases">
        <authorList>
            <person name="McCartney M.A."/>
            <person name="Auch B."/>
            <person name="Kono T."/>
            <person name="Mallez S."/>
            <person name="Becker A."/>
            <person name="Gohl D.M."/>
            <person name="Silverstein K.A.T."/>
            <person name="Koren S."/>
            <person name="Bechman K.B."/>
            <person name="Herman A."/>
            <person name="Abrahante J.E."/>
            <person name="Garbe J."/>
        </authorList>
    </citation>
    <scope>NUCLEOTIDE SEQUENCE</scope>
    <source>
        <strain evidence="5">Duluth1</strain>
        <tissue evidence="5">Whole animal</tissue>
    </source>
</reference>
<dbReference type="GO" id="GO:0004315">
    <property type="term" value="F:3-oxoacyl-[acyl-carrier-protein] synthase activity"/>
    <property type="evidence" value="ECO:0007669"/>
    <property type="project" value="InterPro"/>
</dbReference>
<dbReference type="InterPro" id="IPR050091">
    <property type="entry name" value="PKS_NRPS_Biosynth_Enz"/>
</dbReference>
<keyword evidence="1" id="KW-0596">Phosphopantetheine</keyword>
<dbReference type="Proteomes" id="UP000828390">
    <property type="component" value="Unassembled WGS sequence"/>
</dbReference>
<dbReference type="AlphaFoldDB" id="A0A9D4GH47"/>
<evidence type="ECO:0000256" key="2">
    <source>
        <dbReference type="ARBA" id="ARBA00022553"/>
    </source>
</evidence>
<dbReference type="GO" id="GO:0004312">
    <property type="term" value="F:fatty acid synthase activity"/>
    <property type="evidence" value="ECO:0007669"/>
    <property type="project" value="TreeGrafter"/>
</dbReference>
<dbReference type="Gene3D" id="3.40.47.10">
    <property type="match status" value="1"/>
</dbReference>
<evidence type="ECO:0000313" key="5">
    <source>
        <dbReference type="EMBL" id="KAH3816728.1"/>
    </source>
</evidence>
<dbReference type="GO" id="GO:0006633">
    <property type="term" value="P:fatty acid biosynthetic process"/>
    <property type="evidence" value="ECO:0007669"/>
    <property type="project" value="InterPro"/>
</dbReference>
<dbReference type="InterPro" id="IPR016039">
    <property type="entry name" value="Thiolase-like"/>
</dbReference>
<accession>A0A9D4GH47</accession>